<organism evidence="2 3">
    <name type="scientific">Streptomyces lonarensis</name>
    <dbReference type="NCBI Taxonomy" id="700599"/>
    <lineage>
        <taxon>Bacteria</taxon>
        <taxon>Bacillati</taxon>
        <taxon>Actinomycetota</taxon>
        <taxon>Actinomycetes</taxon>
        <taxon>Kitasatosporales</taxon>
        <taxon>Streptomycetaceae</taxon>
        <taxon>Streptomyces</taxon>
    </lineage>
</organism>
<feature type="domain" description="DUF4240" evidence="1">
    <location>
        <begin position="1"/>
        <end position="116"/>
    </location>
</feature>
<evidence type="ECO:0000313" key="3">
    <source>
        <dbReference type="Proteomes" id="UP000578686"/>
    </source>
</evidence>
<dbReference type="AlphaFoldDB" id="A0A7X6D2Z7"/>
<name>A0A7X6D2Z7_9ACTN</name>
<keyword evidence="3" id="KW-1185">Reference proteome</keyword>
<protein>
    <submittedName>
        <fullName evidence="2">DUF4240 domain-containing protein</fullName>
    </submittedName>
</protein>
<dbReference type="Pfam" id="PF14024">
    <property type="entry name" value="DUF4240"/>
    <property type="match status" value="1"/>
</dbReference>
<dbReference type="EMBL" id="JAAVJD010000126">
    <property type="protein sequence ID" value="NJQ07043.1"/>
    <property type="molecule type" value="Genomic_DNA"/>
</dbReference>
<gene>
    <name evidence="2" type="ORF">HCN56_16000</name>
</gene>
<evidence type="ECO:0000313" key="2">
    <source>
        <dbReference type="EMBL" id="NJQ07043.1"/>
    </source>
</evidence>
<reference evidence="2 3" key="1">
    <citation type="submission" date="2020-03" db="EMBL/GenBank/DDBJ databases">
        <title>Draft genome of Streptomyces sp. ventii, isolated from the Axial Seamount in the Pacific Ocean, and resequencing of the two type strains Streptomyces lonarensis strain NCL 716 and Streptomyces bohaiensis strain 11A07.</title>
        <authorList>
            <person name="Loughran R.M."/>
            <person name="Pfannmuller K.M."/>
            <person name="Wasson B.J."/>
            <person name="Deadmond M.C."/>
            <person name="Paddock B.E."/>
            <person name="Koyack M.J."/>
            <person name="Gallegos D.A."/>
            <person name="Mitchell E.A."/>
            <person name="Ushijima B."/>
            <person name="Saw J.H."/>
            <person name="Mcphail K.L."/>
            <person name="Videau P."/>
        </authorList>
    </citation>
    <scope>NUCLEOTIDE SEQUENCE [LARGE SCALE GENOMIC DNA]</scope>
    <source>
        <strain evidence="2 3">NCL716</strain>
    </source>
</reference>
<evidence type="ECO:0000259" key="1">
    <source>
        <dbReference type="Pfam" id="PF14024"/>
    </source>
</evidence>
<proteinExistence type="predicted"/>
<sequence>MDEARFWRLIEECRPPWPDPDADDLAAALVERLTREPAAVTAGFAETLSRLLWELDRRELGENASSDAFLYTRAAVVAAGEHTYRGVRADPARFAPFADGLVWAESLLYVPDRAWRRVTGEEWQRDTRHCYESYANRAGWELC</sequence>
<comment type="caution">
    <text evidence="2">The sequence shown here is derived from an EMBL/GenBank/DDBJ whole genome shotgun (WGS) entry which is preliminary data.</text>
</comment>
<dbReference type="Proteomes" id="UP000578686">
    <property type="component" value="Unassembled WGS sequence"/>
</dbReference>
<dbReference type="InterPro" id="IPR025334">
    <property type="entry name" value="DUF4240"/>
</dbReference>
<accession>A0A7X6D2Z7</accession>